<gene>
    <name evidence="3" type="ORF">V6590_04190</name>
</gene>
<evidence type="ECO:0000313" key="4">
    <source>
        <dbReference type="Proteomes" id="UP001431963"/>
    </source>
</evidence>
<keyword evidence="1" id="KW-0812">Transmembrane</keyword>
<dbReference type="EMBL" id="JBALHR010000002">
    <property type="protein sequence ID" value="MEH7827339.1"/>
    <property type="molecule type" value="Genomic_DNA"/>
</dbReference>
<evidence type="ECO:0000259" key="2">
    <source>
        <dbReference type="Pfam" id="PF09335"/>
    </source>
</evidence>
<dbReference type="Proteomes" id="UP001431963">
    <property type="component" value="Unassembled WGS sequence"/>
</dbReference>
<keyword evidence="1" id="KW-1133">Transmembrane helix</keyword>
<dbReference type="PANTHER" id="PTHR42709">
    <property type="entry name" value="ALKALINE PHOSPHATASE LIKE PROTEIN"/>
    <property type="match status" value="1"/>
</dbReference>
<name>A0ABU8BRL3_9RHOB</name>
<protein>
    <submittedName>
        <fullName evidence="3">YqaA family protein</fullName>
    </submittedName>
</protein>
<feature type="transmembrane region" description="Helical" evidence="1">
    <location>
        <begin position="38"/>
        <end position="59"/>
    </location>
</feature>
<reference evidence="3" key="1">
    <citation type="submission" date="2024-02" db="EMBL/GenBank/DDBJ databases">
        <title>Genome sequences of strain Gemmobacter sp. JM10B15.</title>
        <authorList>
            <person name="Zhang M."/>
        </authorList>
    </citation>
    <scope>NUCLEOTIDE SEQUENCE</scope>
    <source>
        <strain evidence="3">JM10B15</strain>
    </source>
</reference>
<dbReference type="InterPro" id="IPR051311">
    <property type="entry name" value="DedA_domain"/>
</dbReference>
<proteinExistence type="predicted"/>
<evidence type="ECO:0000313" key="3">
    <source>
        <dbReference type="EMBL" id="MEH7827339.1"/>
    </source>
</evidence>
<sequence>MIALSGLFLAALLAATVIPAQSELVFAGLQLAGGHPLWLIWLVATCGNVLGSVVTYAMGRGIERFRHHRWFPATPEQMQRAQVWYGRWGAGSLLLSWAPGGDVLVLMAGVMRLPVLPFLMLTTLAKGGRYAALAAALAWGWT</sequence>
<dbReference type="InterPro" id="IPR032816">
    <property type="entry name" value="VTT_dom"/>
</dbReference>
<keyword evidence="4" id="KW-1185">Reference proteome</keyword>
<dbReference type="Pfam" id="PF09335">
    <property type="entry name" value="VTT_dom"/>
    <property type="match status" value="1"/>
</dbReference>
<comment type="caution">
    <text evidence="3">The sequence shown here is derived from an EMBL/GenBank/DDBJ whole genome shotgun (WGS) entry which is preliminary data.</text>
</comment>
<feature type="domain" description="VTT" evidence="2">
    <location>
        <begin position="22"/>
        <end position="133"/>
    </location>
</feature>
<dbReference type="PANTHER" id="PTHR42709:SF4">
    <property type="entry name" value="INNER MEMBRANE PROTEIN YQAA"/>
    <property type="match status" value="1"/>
</dbReference>
<dbReference type="RefSeq" id="WP_335420017.1">
    <property type="nucleotide sequence ID" value="NZ_JBALHR010000002.1"/>
</dbReference>
<evidence type="ECO:0000256" key="1">
    <source>
        <dbReference type="SAM" id="Phobius"/>
    </source>
</evidence>
<organism evidence="3 4">
    <name type="scientific">Gemmobacter denitrificans</name>
    <dbReference type="NCBI Taxonomy" id="3123040"/>
    <lineage>
        <taxon>Bacteria</taxon>
        <taxon>Pseudomonadati</taxon>
        <taxon>Pseudomonadota</taxon>
        <taxon>Alphaproteobacteria</taxon>
        <taxon>Rhodobacterales</taxon>
        <taxon>Paracoccaceae</taxon>
        <taxon>Gemmobacter</taxon>
    </lineage>
</organism>
<keyword evidence="1" id="KW-0472">Membrane</keyword>
<accession>A0ABU8BRL3</accession>